<comment type="caution">
    <text evidence="2">The sequence shown here is derived from an EMBL/GenBank/DDBJ whole genome shotgun (WGS) entry which is preliminary data.</text>
</comment>
<dbReference type="RefSeq" id="WP_144885535.1">
    <property type="nucleotide sequence ID" value="NZ_VLLE01000003.1"/>
</dbReference>
<dbReference type="AlphaFoldDB" id="A0A562SQ69"/>
<keyword evidence="2" id="KW-0456">Lyase</keyword>
<protein>
    <submittedName>
        <fullName evidence="2">Putative enzyme related to lactoylglutathione lyase</fullName>
    </submittedName>
</protein>
<proteinExistence type="predicted"/>
<keyword evidence="3" id="KW-1185">Reference proteome</keyword>
<dbReference type="PROSITE" id="PS51819">
    <property type="entry name" value="VOC"/>
    <property type="match status" value="1"/>
</dbReference>
<reference evidence="2 3" key="1">
    <citation type="journal article" date="2015" name="Stand. Genomic Sci.">
        <title>Genomic Encyclopedia of Bacterial and Archaeal Type Strains, Phase III: the genomes of soil and plant-associated and newly described type strains.</title>
        <authorList>
            <person name="Whitman W.B."/>
            <person name="Woyke T."/>
            <person name="Klenk H.P."/>
            <person name="Zhou Y."/>
            <person name="Lilburn T.G."/>
            <person name="Beck B.J."/>
            <person name="De Vos P."/>
            <person name="Vandamme P."/>
            <person name="Eisen J.A."/>
            <person name="Garrity G."/>
            <person name="Hugenholtz P."/>
            <person name="Kyrpides N.C."/>
        </authorList>
    </citation>
    <scope>NUCLEOTIDE SEQUENCE [LARGE SCALE GENOMIC DNA]</scope>
    <source>
        <strain evidence="2 3">CGMCC 1.7271</strain>
    </source>
</reference>
<dbReference type="Pfam" id="PF00903">
    <property type="entry name" value="Glyoxalase"/>
    <property type="match status" value="1"/>
</dbReference>
<dbReference type="InterPro" id="IPR029068">
    <property type="entry name" value="Glyas_Bleomycin-R_OHBP_Dase"/>
</dbReference>
<evidence type="ECO:0000259" key="1">
    <source>
        <dbReference type="PROSITE" id="PS51819"/>
    </source>
</evidence>
<dbReference type="InterPro" id="IPR004360">
    <property type="entry name" value="Glyas_Fos-R_dOase_dom"/>
</dbReference>
<dbReference type="SUPFAM" id="SSF54593">
    <property type="entry name" value="Glyoxalase/Bleomycin resistance protein/Dihydroxybiphenyl dioxygenase"/>
    <property type="match status" value="1"/>
</dbReference>
<evidence type="ECO:0000313" key="3">
    <source>
        <dbReference type="Proteomes" id="UP000316167"/>
    </source>
</evidence>
<dbReference type="Gene3D" id="3.10.180.10">
    <property type="entry name" value="2,3-Dihydroxybiphenyl 1,2-Dioxygenase, domain 1"/>
    <property type="match status" value="1"/>
</dbReference>
<dbReference type="GO" id="GO:0016829">
    <property type="term" value="F:lyase activity"/>
    <property type="evidence" value="ECO:0007669"/>
    <property type="project" value="UniProtKB-KW"/>
</dbReference>
<feature type="domain" description="VOC" evidence="1">
    <location>
        <begin position="4"/>
        <end position="114"/>
    </location>
</feature>
<evidence type="ECO:0000313" key="2">
    <source>
        <dbReference type="EMBL" id="TWI83407.1"/>
    </source>
</evidence>
<dbReference type="InterPro" id="IPR037523">
    <property type="entry name" value="VOC_core"/>
</dbReference>
<dbReference type="OrthoDB" id="4548523at2"/>
<sequence length="115" mass="12363">MLQKLRTVIYHVNDLAAAKAWYTSLTGKEPYFDEVFYVGFDINGFELGLDPDMSNVQSGNHSTAYWAVEDIRAAVDKATAIGATVVDAVHNVGGTIEVAIVADPFGNHIGFITGA</sequence>
<name>A0A562SQ69_9BACT</name>
<organism evidence="2 3">
    <name type="scientific">Lacibacter cauensis</name>
    <dbReference type="NCBI Taxonomy" id="510947"/>
    <lineage>
        <taxon>Bacteria</taxon>
        <taxon>Pseudomonadati</taxon>
        <taxon>Bacteroidota</taxon>
        <taxon>Chitinophagia</taxon>
        <taxon>Chitinophagales</taxon>
        <taxon>Chitinophagaceae</taxon>
        <taxon>Lacibacter</taxon>
    </lineage>
</organism>
<dbReference type="EMBL" id="VLLE01000003">
    <property type="protein sequence ID" value="TWI83407.1"/>
    <property type="molecule type" value="Genomic_DNA"/>
</dbReference>
<gene>
    <name evidence="2" type="ORF">IQ13_1519</name>
</gene>
<dbReference type="Proteomes" id="UP000316167">
    <property type="component" value="Unassembled WGS sequence"/>
</dbReference>
<accession>A0A562SQ69</accession>